<feature type="transmembrane region" description="Helical" evidence="8">
    <location>
        <begin position="38"/>
        <end position="56"/>
    </location>
</feature>
<dbReference type="GO" id="GO:0022857">
    <property type="term" value="F:transmembrane transporter activity"/>
    <property type="evidence" value="ECO:0007669"/>
    <property type="project" value="InterPro"/>
</dbReference>
<feature type="transmembrane region" description="Helical" evidence="8">
    <location>
        <begin position="77"/>
        <end position="95"/>
    </location>
</feature>
<comment type="caution">
    <text evidence="10">The sequence shown here is derived from an EMBL/GenBank/DDBJ whole genome shotgun (WGS) entry which is preliminary data.</text>
</comment>
<dbReference type="PIRSF" id="PIRSF002808">
    <property type="entry name" value="Hexose_phosphate_transp"/>
    <property type="match status" value="1"/>
</dbReference>
<dbReference type="GO" id="GO:0005886">
    <property type="term" value="C:plasma membrane"/>
    <property type="evidence" value="ECO:0007669"/>
    <property type="project" value="UniProtKB-SubCell"/>
</dbReference>
<feature type="domain" description="Major facilitator superfamily (MFS) profile" evidence="9">
    <location>
        <begin position="43"/>
        <end position="462"/>
    </location>
</feature>
<feature type="transmembrane region" description="Helical" evidence="8">
    <location>
        <begin position="207"/>
        <end position="225"/>
    </location>
</feature>
<feature type="transmembrane region" description="Helical" evidence="8">
    <location>
        <begin position="182"/>
        <end position="201"/>
    </location>
</feature>
<gene>
    <name evidence="10" type="ORF">CYR32_12875</name>
</gene>
<dbReference type="Gene3D" id="1.20.1250.20">
    <property type="entry name" value="MFS general substrate transporter like domains"/>
    <property type="match status" value="2"/>
</dbReference>
<dbReference type="RefSeq" id="WP_101824952.1">
    <property type="nucleotide sequence ID" value="NZ_PJZH01000012.1"/>
</dbReference>
<evidence type="ECO:0000256" key="3">
    <source>
        <dbReference type="ARBA" id="ARBA00022692"/>
    </source>
</evidence>
<feature type="transmembrane region" description="Helical" evidence="8">
    <location>
        <begin position="115"/>
        <end position="142"/>
    </location>
</feature>
<keyword evidence="4 8" id="KW-1133">Transmembrane helix</keyword>
<evidence type="ECO:0000256" key="1">
    <source>
        <dbReference type="ARBA" id="ARBA00004651"/>
    </source>
</evidence>
<reference evidence="10 11" key="1">
    <citation type="submission" date="2017-12" db="EMBL/GenBank/DDBJ databases">
        <title>Characterization of six clinical isolates of Enterochimera gen. nov., a novel genus of the Yersiniaciae family and the three species Enterochimera arupensis sp. nov., Enterochimera coloradensis sp. nov, and Enterochimera californica sp. nov.</title>
        <authorList>
            <person name="Rossi A."/>
            <person name="Fisher M."/>
        </authorList>
    </citation>
    <scope>NUCLEOTIDE SEQUENCE [LARGE SCALE GENOMIC DNA]</scope>
    <source>
        <strain evidence="11">2016-Iso4</strain>
    </source>
</reference>
<dbReference type="SUPFAM" id="SSF103473">
    <property type="entry name" value="MFS general substrate transporter"/>
    <property type="match status" value="1"/>
</dbReference>
<dbReference type="OrthoDB" id="9771451at2"/>
<feature type="transmembrane region" description="Helical" evidence="8">
    <location>
        <begin position="277"/>
        <end position="302"/>
    </location>
</feature>
<dbReference type="NCBIfam" id="TIGR00893">
    <property type="entry name" value="2A0114"/>
    <property type="match status" value="1"/>
</dbReference>
<dbReference type="InterPro" id="IPR050382">
    <property type="entry name" value="MFS_Na/Anion_cotransporter"/>
</dbReference>
<keyword evidence="5 8" id="KW-0472">Membrane</keyword>
<feature type="transmembrane region" description="Helical" evidence="8">
    <location>
        <begin position="350"/>
        <end position="367"/>
    </location>
</feature>
<protein>
    <submittedName>
        <fullName evidence="10">MFS transporter</fullName>
    </submittedName>
</protein>
<evidence type="ECO:0000313" key="10">
    <source>
        <dbReference type="EMBL" id="PLR34096.1"/>
    </source>
</evidence>
<feature type="transmembrane region" description="Helical" evidence="8">
    <location>
        <begin position="406"/>
        <end position="426"/>
    </location>
</feature>
<feature type="transmembrane region" description="Helical" evidence="8">
    <location>
        <begin position="314"/>
        <end position="338"/>
    </location>
</feature>
<feature type="region of interest" description="Disordered" evidence="7">
    <location>
        <begin position="1"/>
        <end position="28"/>
    </location>
</feature>
<dbReference type="InterPro" id="IPR000849">
    <property type="entry name" value="Sugar_P_transporter"/>
</dbReference>
<dbReference type="PANTHER" id="PTHR11662:SF399">
    <property type="entry name" value="FI19708P1-RELATED"/>
    <property type="match status" value="1"/>
</dbReference>
<dbReference type="Pfam" id="PF07690">
    <property type="entry name" value="MFS_1"/>
    <property type="match status" value="1"/>
</dbReference>
<dbReference type="AlphaFoldDB" id="A0A2N5E180"/>
<dbReference type="PANTHER" id="PTHR11662">
    <property type="entry name" value="SOLUTE CARRIER FAMILY 17"/>
    <property type="match status" value="1"/>
</dbReference>
<accession>A0A2N5E180</accession>
<comment type="similarity">
    <text evidence="6">Belongs to the major facilitator superfamily. Phthalate permease family.</text>
</comment>
<dbReference type="InterPro" id="IPR036259">
    <property type="entry name" value="MFS_trans_sf"/>
</dbReference>
<evidence type="ECO:0000256" key="6">
    <source>
        <dbReference type="ARBA" id="ARBA00038514"/>
    </source>
</evidence>
<comment type="subcellular location">
    <subcellularLocation>
        <location evidence="1">Cell membrane</location>
        <topology evidence="1">Multi-pass membrane protein</topology>
    </subcellularLocation>
</comment>
<proteinExistence type="inferred from homology"/>
<feature type="transmembrane region" description="Helical" evidence="8">
    <location>
        <begin position="438"/>
        <end position="457"/>
    </location>
</feature>
<evidence type="ECO:0000256" key="2">
    <source>
        <dbReference type="ARBA" id="ARBA00022475"/>
    </source>
</evidence>
<dbReference type="PROSITE" id="PS50850">
    <property type="entry name" value="MFS"/>
    <property type="match status" value="1"/>
</dbReference>
<feature type="transmembrane region" description="Helical" evidence="8">
    <location>
        <begin position="373"/>
        <end position="394"/>
    </location>
</feature>
<evidence type="ECO:0000256" key="5">
    <source>
        <dbReference type="ARBA" id="ARBA00023136"/>
    </source>
</evidence>
<dbReference type="EMBL" id="PJZH01000012">
    <property type="protein sequence ID" value="PLR34096.1"/>
    <property type="molecule type" value="Genomic_DNA"/>
</dbReference>
<dbReference type="InterPro" id="IPR020846">
    <property type="entry name" value="MFS_dom"/>
</dbReference>
<keyword evidence="11" id="KW-1185">Reference proteome</keyword>
<sequence length="475" mass="51870">MTTPTSATSPTPPAQSATHQSAQPGQRAVPLTQAQPGHFRYVVLAMIFLITVINYADRATMSIAGTEVSRVLGLNPMMLGLVFSAFAWAYALGQIPGGWLLDRFGARRVYGCSLLLWSVFTMMQGTVGWFGVTGVYAAMVLFAMRFMLGLVEAPAFPANSRIVACWFPTNERGTASSLFNSAQYMAVVVFTPLMAWLTHALGWEHVFIWMGALGLAIGVGWFVFYKEPHTSPHLGKAELEHIRANGALVDLEQNRRRDRRRFTWQEVRQLFTNRTLWGIYIGQYCITALSYFFITWFPIYLIKGRGMSIMEAGWVAALPAICGFSGGVLGGMFSDFLIRRGVHPSPARKTPFVLGMFMASMLVWANVVSSDSAVIALMAVAFFGKGLSAIGWAVMSDTAPEQMIGLSGGVFNCLGNIAGIITPVVIGYLVATTGSFETALWFVGAHGLLGMFGYLVVAGKFERLVIKTPAEQTPR</sequence>
<dbReference type="InterPro" id="IPR011701">
    <property type="entry name" value="MFS"/>
</dbReference>
<evidence type="ECO:0000256" key="7">
    <source>
        <dbReference type="SAM" id="MobiDB-lite"/>
    </source>
</evidence>
<evidence type="ECO:0000313" key="11">
    <source>
        <dbReference type="Proteomes" id="UP000234503"/>
    </source>
</evidence>
<evidence type="ECO:0000256" key="8">
    <source>
        <dbReference type="SAM" id="Phobius"/>
    </source>
</evidence>
<keyword evidence="3 8" id="KW-0812">Transmembrane</keyword>
<dbReference type="Proteomes" id="UP000234503">
    <property type="component" value="Unassembled WGS sequence"/>
</dbReference>
<evidence type="ECO:0000256" key="4">
    <source>
        <dbReference type="ARBA" id="ARBA00022989"/>
    </source>
</evidence>
<evidence type="ECO:0000259" key="9">
    <source>
        <dbReference type="PROSITE" id="PS50850"/>
    </source>
</evidence>
<dbReference type="CDD" id="cd17319">
    <property type="entry name" value="MFS_ExuT_GudP_like"/>
    <property type="match status" value="1"/>
</dbReference>
<feature type="compositionally biased region" description="Low complexity" evidence="7">
    <location>
        <begin position="1"/>
        <end position="18"/>
    </location>
</feature>
<name>A0A2N5E180_9GAMM</name>
<keyword evidence="2" id="KW-1003">Cell membrane</keyword>
<organism evidence="10 11">
    <name type="scientific">Chimaeribacter coloradensis</name>
    <dbReference type="NCBI Taxonomy" id="2060068"/>
    <lineage>
        <taxon>Bacteria</taxon>
        <taxon>Pseudomonadati</taxon>
        <taxon>Pseudomonadota</taxon>
        <taxon>Gammaproteobacteria</taxon>
        <taxon>Enterobacterales</taxon>
        <taxon>Yersiniaceae</taxon>
        <taxon>Chimaeribacter</taxon>
    </lineage>
</organism>